<keyword evidence="6 8" id="KW-0030">Aminoacyl-tRNA synthetase</keyword>
<keyword evidence="12" id="KW-1185">Reference proteome</keyword>
<dbReference type="InterPro" id="IPR036986">
    <property type="entry name" value="S4_RNA-bd_sf"/>
</dbReference>
<evidence type="ECO:0000256" key="8">
    <source>
        <dbReference type="HAMAP-Rule" id="MF_02006"/>
    </source>
</evidence>
<dbReference type="InterPro" id="IPR024107">
    <property type="entry name" value="Tyr-tRNA-ligase_bac_1"/>
</dbReference>
<feature type="binding site" evidence="8">
    <location>
        <position position="176"/>
    </location>
    <ligand>
        <name>L-tyrosine</name>
        <dbReference type="ChEBI" id="CHEBI:58315"/>
    </ligand>
</feature>
<dbReference type="InterPro" id="IPR002307">
    <property type="entry name" value="Tyr-tRNA-ligase"/>
</dbReference>
<dbReference type="SUPFAM" id="SSF55174">
    <property type="entry name" value="Alpha-L RNA-binding motif"/>
    <property type="match status" value="1"/>
</dbReference>
<keyword evidence="2 8" id="KW-0547">Nucleotide-binding</keyword>
<comment type="function">
    <text evidence="8">Catalyzes the attachment of tyrosine to tRNA(Tyr) in a two-step reaction: tyrosine is first activated by ATP to form Tyr-AMP and then transferred to the acceptor end of tRNA(Tyr).</text>
</comment>
<dbReference type="CDD" id="cd00165">
    <property type="entry name" value="S4"/>
    <property type="match status" value="1"/>
</dbReference>
<evidence type="ECO:0000256" key="6">
    <source>
        <dbReference type="ARBA" id="ARBA00023146"/>
    </source>
</evidence>
<dbReference type="SMART" id="SM00363">
    <property type="entry name" value="S4"/>
    <property type="match status" value="1"/>
</dbReference>
<dbReference type="GO" id="GO:0003723">
    <property type="term" value="F:RNA binding"/>
    <property type="evidence" value="ECO:0007669"/>
    <property type="project" value="UniProtKB-KW"/>
</dbReference>
<organism evidence="11 12">
    <name type="scientific">Iamia majanohamensis</name>
    <dbReference type="NCBI Taxonomy" id="467976"/>
    <lineage>
        <taxon>Bacteria</taxon>
        <taxon>Bacillati</taxon>
        <taxon>Actinomycetota</taxon>
        <taxon>Acidimicrobiia</taxon>
        <taxon>Acidimicrobiales</taxon>
        <taxon>Iamiaceae</taxon>
        <taxon>Iamia</taxon>
    </lineage>
</organism>
<dbReference type="InterPro" id="IPR002942">
    <property type="entry name" value="S4_RNA-bd"/>
</dbReference>
<protein>
    <recommendedName>
        <fullName evidence="8">Tyrosine--tRNA ligase</fullName>
        <ecNumber evidence="8">6.1.1.1</ecNumber>
    </recommendedName>
    <alternativeName>
        <fullName evidence="8">Tyrosyl-tRNA synthetase</fullName>
        <shortName evidence="8">TyrRS</shortName>
    </alternativeName>
</protein>
<dbReference type="PRINTS" id="PR01040">
    <property type="entry name" value="TRNASYNTHTYR"/>
</dbReference>
<dbReference type="EC" id="6.1.1.1" evidence="8"/>
<evidence type="ECO:0000256" key="3">
    <source>
        <dbReference type="ARBA" id="ARBA00022840"/>
    </source>
</evidence>
<dbReference type="PANTHER" id="PTHR11766:SF0">
    <property type="entry name" value="TYROSINE--TRNA LIGASE, MITOCHONDRIAL"/>
    <property type="match status" value="1"/>
</dbReference>
<comment type="subcellular location">
    <subcellularLocation>
        <location evidence="8">Cytoplasm</location>
    </subcellularLocation>
</comment>
<dbReference type="CDD" id="cd00805">
    <property type="entry name" value="TyrRS_core"/>
    <property type="match status" value="1"/>
</dbReference>
<dbReference type="Proteomes" id="UP001216390">
    <property type="component" value="Chromosome"/>
</dbReference>
<dbReference type="PANTHER" id="PTHR11766">
    <property type="entry name" value="TYROSYL-TRNA SYNTHETASE"/>
    <property type="match status" value="1"/>
</dbReference>
<dbReference type="InterPro" id="IPR014729">
    <property type="entry name" value="Rossmann-like_a/b/a_fold"/>
</dbReference>
<dbReference type="GO" id="GO:0004831">
    <property type="term" value="F:tyrosine-tRNA ligase activity"/>
    <property type="evidence" value="ECO:0007669"/>
    <property type="project" value="UniProtKB-UniRule"/>
</dbReference>
<evidence type="ECO:0000256" key="4">
    <source>
        <dbReference type="ARBA" id="ARBA00022884"/>
    </source>
</evidence>
<dbReference type="NCBIfam" id="TIGR00234">
    <property type="entry name" value="tyrS"/>
    <property type="match status" value="1"/>
</dbReference>
<proteinExistence type="inferred from homology"/>
<evidence type="ECO:0000313" key="11">
    <source>
        <dbReference type="EMBL" id="WCO69117.1"/>
    </source>
</evidence>
<dbReference type="PROSITE" id="PS50889">
    <property type="entry name" value="S4"/>
    <property type="match status" value="1"/>
</dbReference>
<feature type="binding site" evidence="8">
    <location>
        <position position="36"/>
    </location>
    <ligand>
        <name>L-tyrosine</name>
        <dbReference type="ChEBI" id="CHEBI:58315"/>
    </ligand>
</feature>
<accession>A0AAE9Y9L0</accession>
<dbReference type="Pfam" id="PF00579">
    <property type="entry name" value="tRNA-synt_1b"/>
    <property type="match status" value="1"/>
</dbReference>
<dbReference type="SUPFAM" id="SSF52374">
    <property type="entry name" value="Nucleotidylyl transferase"/>
    <property type="match status" value="1"/>
</dbReference>
<dbReference type="GO" id="GO:0005524">
    <property type="term" value="F:ATP binding"/>
    <property type="evidence" value="ECO:0007669"/>
    <property type="project" value="UniProtKB-UniRule"/>
</dbReference>
<dbReference type="EMBL" id="CP116942">
    <property type="protein sequence ID" value="WCO69117.1"/>
    <property type="molecule type" value="Genomic_DNA"/>
</dbReference>
<dbReference type="Gene3D" id="3.10.290.10">
    <property type="entry name" value="RNA-binding S4 domain"/>
    <property type="match status" value="1"/>
</dbReference>
<evidence type="ECO:0000256" key="7">
    <source>
        <dbReference type="ARBA" id="ARBA00048248"/>
    </source>
</evidence>
<gene>
    <name evidence="8 11" type="primary">tyrS</name>
    <name evidence="11" type="ORF">PO878_10305</name>
</gene>
<evidence type="ECO:0000256" key="5">
    <source>
        <dbReference type="ARBA" id="ARBA00022917"/>
    </source>
</evidence>
<keyword evidence="1 8" id="KW-0436">Ligase</keyword>
<evidence type="ECO:0000256" key="2">
    <source>
        <dbReference type="ARBA" id="ARBA00022741"/>
    </source>
</evidence>
<dbReference type="HAMAP" id="MF_02006">
    <property type="entry name" value="Tyr_tRNA_synth_type1"/>
    <property type="match status" value="1"/>
</dbReference>
<dbReference type="GO" id="GO:0005829">
    <property type="term" value="C:cytosol"/>
    <property type="evidence" value="ECO:0007669"/>
    <property type="project" value="TreeGrafter"/>
</dbReference>
<keyword evidence="5 8" id="KW-0648">Protein biosynthesis</keyword>
<comment type="subunit">
    <text evidence="8">Homodimer.</text>
</comment>
<comment type="catalytic activity">
    <reaction evidence="7 8">
        <text>tRNA(Tyr) + L-tyrosine + ATP = L-tyrosyl-tRNA(Tyr) + AMP + diphosphate + H(+)</text>
        <dbReference type="Rhea" id="RHEA:10220"/>
        <dbReference type="Rhea" id="RHEA-COMP:9706"/>
        <dbReference type="Rhea" id="RHEA-COMP:9707"/>
        <dbReference type="ChEBI" id="CHEBI:15378"/>
        <dbReference type="ChEBI" id="CHEBI:30616"/>
        <dbReference type="ChEBI" id="CHEBI:33019"/>
        <dbReference type="ChEBI" id="CHEBI:58315"/>
        <dbReference type="ChEBI" id="CHEBI:78442"/>
        <dbReference type="ChEBI" id="CHEBI:78536"/>
        <dbReference type="ChEBI" id="CHEBI:456215"/>
        <dbReference type="EC" id="6.1.1.1"/>
    </reaction>
</comment>
<evidence type="ECO:0000313" key="12">
    <source>
        <dbReference type="Proteomes" id="UP001216390"/>
    </source>
</evidence>
<keyword evidence="4 9" id="KW-0694">RNA-binding</keyword>
<dbReference type="RefSeq" id="WP_272738631.1">
    <property type="nucleotide sequence ID" value="NZ_CP116942.1"/>
</dbReference>
<dbReference type="InterPro" id="IPR024088">
    <property type="entry name" value="Tyr-tRNA-ligase_bac-type"/>
</dbReference>
<comment type="similarity">
    <text evidence="8">Belongs to the class-I aminoacyl-tRNA synthetase family. TyrS type 1 subfamily.</text>
</comment>
<dbReference type="InterPro" id="IPR001412">
    <property type="entry name" value="aa-tRNA-synth_I_CS"/>
</dbReference>
<feature type="short sequence motif" description="'HIGH' region" evidence="8">
    <location>
        <begin position="41"/>
        <end position="50"/>
    </location>
</feature>
<dbReference type="Pfam" id="PF22421">
    <property type="entry name" value="SYY_C-terminal"/>
    <property type="match status" value="1"/>
</dbReference>
<evidence type="ECO:0000259" key="10">
    <source>
        <dbReference type="SMART" id="SM00363"/>
    </source>
</evidence>
<keyword evidence="8" id="KW-0963">Cytoplasm</keyword>
<feature type="domain" description="RNA-binding S4" evidence="10">
    <location>
        <begin position="356"/>
        <end position="417"/>
    </location>
</feature>
<dbReference type="InterPro" id="IPR054608">
    <property type="entry name" value="SYY-like_C"/>
</dbReference>
<dbReference type="GO" id="GO:0006437">
    <property type="term" value="P:tyrosyl-tRNA aminoacylation"/>
    <property type="evidence" value="ECO:0007669"/>
    <property type="project" value="UniProtKB-UniRule"/>
</dbReference>
<feature type="binding site" evidence="8">
    <location>
        <position position="172"/>
    </location>
    <ligand>
        <name>L-tyrosine</name>
        <dbReference type="ChEBI" id="CHEBI:58315"/>
    </ligand>
</feature>
<dbReference type="KEGG" id="ima:PO878_10305"/>
<dbReference type="Gene3D" id="1.10.240.10">
    <property type="entry name" value="Tyrosyl-Transfer RNA Synthetase"/>
    <property type="match status" value="1"/>
</dbReference>
<evidence type="ECO:0000256" key="9">
    <source>
        <dbReference type="PROSITE-ProRule" id="PRU00182"/>
    </source>
</evidence>
<dbReference type="Gene3D" id="3.40.50.620">
    <property type="entry name" value="HUPs"/>
    <property type="match status" value="1"/>
</dbReference>
<dbReference type="PROSITE" id="PS00178">
    <property type="entry name" value="AA_TRNA_LIGASE_I"/>
    <property type="match status" value="1"/>
</dbReference>
<dbReference type="AlphaFoldDB" id="A0AAE9Y9L0"/>
<sequence length="427" mass="45506">MTTDVLADLEARGLVQITTDRDALAARLAEGPLTAYLGLDPTADSLHIGNLIGLLVLRRLADAGHRVIGLAGGATGLIGDPSGRSDERNLLDDATLAANAAAISAQIRRVVDPDGSRGATFVDNRDWTEDLTVIDFLRDVGRHVTVNQMVARESVRARLDSEHGLSFTEFSYMLLQARDYLHLHQAQGCELQVGGSDQWGNIVSGVDLVRRVTGHHVHALCWPLLTGADGAKLGKSTGGRVWLDAGRTSPYQLFQHFMQVDDADLERHLLWFTLLPGDEVADLLARHRADPGARPAHRRLAREVTALVHGADAARTAEEATAVLFGGDPATASEAALEVVAREVPVADVDDIAAGPPVSALLVASGLVRSTSEARRALDQGGVYVNGARQEGDRPLTADDLLHGARAVLRRGKRAYAVAQVGRAGPV</sequence>
<dbReference type="FunFam" id="1.10.240.10:FF:000001">
    <property type="entry name" value="Tyrosine--tRNA ligase"/>
    <property type="match status" value="1"/>
</dbReference>
<evidence type="ECO:0000256" key="1">
    <source>
        <dbReference type="ARBA" id="ARBA00022598"/>
    </source>
</evidence>
<reference evidence="11" key="1">
    <citation type="submission" date="2023-01" db="EMBL/GenBank/DDBJ databases">
        <title>The diversity of Class Acidimicrobiia in South China Sea sediment environments and the proposal of Iamia marina sp. nov., a novel species of the genus Iamia.</title>
        <authorList>
            <person name="He Y."/>
            <person name="Tian X."/>
        </authorList>
    </citation>
    <scope>NUCLEOTIDE SEQUENCE</scope>
    <source>
        <strain evidence="11">DSM 19957</strain>
    </source>
</reference>
<keyword evidence="3 8" id="KW-0067">ATP-binding</keyword>
<name>A0AAE9Y9L0_9ACTN</name>
<feature type="short sequence motif" description="'KMSKS' region" evidence="8">
    <location>
        <begin position="232"/>
        <end position="236"/>
    </location>
</feature>
<dbReference type="InterPro" id="IPR002305">
    <property type="entry name" value="aa-tRNA-synth_Ic"/>
</dbReference>
<feature type="binding site" evidence="8">
    <location>
        <position position="235"/>
    </location>
    <ligand>
        <name>ATP</name>
        <dbReference type="ChEBI" id="CHEBI:30616"/>
    </ligand>
</feature>